<comment type="similarity">
    <text evidence="2">Belongs to the sulfatase family.</text>
</comment>
<dbReference type="PANTHER" id="PTHR45953">
    <property type="entry name" value="IDURONATE 2-SULFATASE"/>
    <property type="match status" value="1"/>
</dbReference>
<gene>
    <name evidence="8" type="ORF">MNOR_LOCUS21633</name>
</gene>
<dbReference type="PANTHER" id="PTHR45953:SF1">
    <property type="entry name" value="IDURONATE 2-SULFATASE"/>
    <property type="match status" value="1"/>
</dbReference>
<keyword evidence="6" id="KW-0106">Calcium</keyword>
<proteinExistence type="inferred from homology"/>
<keyword evidence="9" id="KW-1185">Reference proteome</keyword>
<dbReference type="SUPFAM" id="SSF53649">
    <property type="entry name" value="Alkaline phosphatase-like"/>
    <property type="match status" value="1"/>
</dbReference>
<comment type="caution">
    <text evidence="8">The sequence shown here is derived from an EMBL/GenBank/DDBJ whole genome shotgun (WGS) entry which is preliminary data.</text>
</comment>
<dbReference type="CDD" id="cd16030">
    <property type="entry name" value="iduronate-2-sulfatase"/>
    <property type="match status" value="1"/>
</dbReference>
<evidence type="ECO:0000256" key="5">
    <source>
        <dbReference type="ARBA" id="ARBA00022801"/>
    </source>
</evidence>
<keyword evidence="5" id="KW-0378">Hydrolase</keyword>
<dbReference type="GO" id="GO:0005737">
    <property type="term" value="C:cytoplasm"/>
    <property type="evidence" value="ECO:0007669"/>
    <property type="project" value="TreeGrafter"/>
</dbReference>
<organism evidence="8 9">
    <name type="scientific">Meganyctiphanes norvegica</name>
    <name type="common">Northern krill</name>
    <name type="synonym">Thysanopoda norvegica</name>
    <dbReference type="NCBI Taxonomy" id="48144"/>
    <lineage>
        <taxon>Eukaryota</taxon>
        <taxon>Metazoa</taxon>
        <taxon>Ecdysozoa</taxon>
        <taxon>Arthropoda</taxon>
        <taxon>Crustacea</taxon>
        <taxon>Multicrustacea</taxon>
        <taxon>Malacostraca</taxon>
        <taxon>Eumalacostraca</taxon>
        <taxon>Eucarida</taxon>
        <taxon>Euphausiacea</taxon>
        <taxon>Euphausiidae</taxon>
        <taxon>Meganyctiphanes</taxon>
    </lineage>
</organism>
<protein>
    <recommendedName>
        <fullName evidence="7">Sulfatase N-terminal domain-containing protein</fullName>
    </recommendedName>
</protein>
<accession>A0AAV2RAG3</accession>
<evidence type="ECO:0000256" key="6">
    <source>
        <dbReference type="ARBA" id="ARBA00022837"/>
    </source>
</evidence>
<keyword evidence="3" id="KW-0479">Metal-binding</keyword>
<evidence type="ECO:0000256" key="4">
    <source>
        <dbReference type="ARBA" id="ARBA00022729"/>
    </source>
</evidence>
<dbReference type="EMBL" id="CAXKWB010017569">
    <property type="protein sequence ID" value="CAL4119273.1"/>
    <property type="molecule type" value="Genomic_DNA"/>
</dbReference>
<sequence>MTVLRSLDRCSIESLVSHKNIFKAPYTLFAQKLAELQSHPNVMLIIVDDLRPGIGCYGDILAKTPNIDALARRGIVFNKAYAQQALCGPSRTSFLTSRRPDTTHIYDVHYYWRNHAGNFTTLPQFFKEHGFHTVNAGKVFHPGISSNHNDDQPYSWSEEPYHPSSQAHKQDPVCMSKDGYLHTNIYCPVVVEDQPEKTLPDIQTQKFALDWLHKRSQNPEKEPFFLAIGFHKPHIPLKFPIEYLDMFPIDEVPLVPDNFRPQNVPLVSWNPYNDLRRRYDISQLNVSFPFGPLNDSYARYIRQGYYASVTYIDDLIGDLIKKLDKLFPNTIITLIGDHGWSLGEHDEWSKYSNYEVATRVPFIISLPQVMSAKLHNYGKFKTCNTFTNVSKRKKSKYNSDSHCIYNGVVELVDLFPTLADLAGLPALDRCTDDSKNEMLCTEGVSLAPIINHSSNYSSKLFINKKIAISQYPRPGINPTINPDSDQPKLTETIIMGYTLRSQRYRYTLWLGFNHTSFEVNWQDDYGEELYDHKIDPRETFNLAQKNIYLQKKRKLKRYLNK</sequence>
<reference evidence="8 9" key="1">
    <citation type="submission" date="2024-05" db="EMBL/GenBank/DDBJ databases">
        <authorList>
            <person name="Wallberg A."/>
        </authorList>
    </citation>
    <scope>NUCLEOTIDE SEQUENCE [LARGE SCALE GENOMIC DNA]</scope>
</reference>
<evidence type="ECO:0000313" key="8">
    <source>
        <dbReference type="EMBL" id="CAL4119273.1"/>
    </source>
</evidence>
<evidence type="ECO:0000259" key="7">
    <source>
        <dbReference type="Pfam" id="PF00884"/>
    </source>
</evidence>
<name>A0AAV2RAG3_MEGNR</name>
<dbReference type="Pfam" id="PF00884">
    <property type="entry name" value="Sulfatase"/>
    <property type="match status" value="1"/>
</dbReference>
<dbReference type="InterPro" id="IPR000917">
    <property type="entry name" value="Sulfatase_N"/>
</dbReference>
<feature type="domain" description="Sulfatase N-terminal" evidence="7">
    <location>
        <begin position="40"/>
        <end position="423"/>
    </location>
</feature>
<evidence type="ECO:0000256" key="3">
    <source>
        <dbReference type="ARBA" id="ARBA00022723"/>
    </source>
</evidence>
<dbReference type="Gene3D" id="3.40.720.10">
    <property type="entry name" value="Alkaline Phosphatase, subunit A"/>
    <property type="match status" value="1"/>
</dbReference>
<keyword evidence="4" id="KW-0732">Signal</keyword>
<dbReference type="GO" id="GO:0004423">
    <property type="term" value="F:iduronate-2-sulfatase activity"/>
    <property type="evidence" value="ECO:0007669"/>
    <property type="project" value="InterPro"/>
</dbReference>
<dbReference type="AlphaFoldDB" id="A0AAV2RAG3"/>
<feature type="non-terminal residue" evidence="8">
    <location>
        <position position="561"/>
    </location>
</feature>
<evidence type="ECO:0000256" key="1">
    <source>
        <dbReference type="ARBA" id="ARBA00001913"/>
    </source>
</evidence>
<dbReference type="InterPro" id="IPR035874">
    <property type="entry name" value="IDS"/>
</dbReference>
<comment type="cofactor">
    <cofactor evidence="1">
        <name>Ca(2+)</name>
        <dbReference type="ChEBI" id="CHEBI:29108"/>
    </cofactor>
</comment>
<evidence type="ECO:0000313" key="9">
    <source>
        <dbReference type="Proteomes" id="UP001497623"/>
    </source>
</evidence>
<dbReference type="InterPro" id="IPR017850">
    <property type="entry name" value="Alkaline_phosphatase_core_sf"/>
</dbReference>
<dbReference type="Proteomes" id="UP001497623">
    <property type="component" value="Unassembled WGS sequence"/>
</dbReference>
<evidence type="ECO:0000256" key="2">
    <source>
        <dbReference type="ARBA" id="ARBA00008779"/>
    </source>
</evidence>
<dbReference type="GO" id="GO:0046872">
    <property type="term" value="F:metal ion binding"/>
    <property type="evidence" value="ECO:0007669"/>
    <property type="project" value="UniProtKB-KW"/>
</dbReference>